<dbReference type="InterPro" id="IPR052163">
    <property type="entry name" value="DGC-Regulatory_Protein"/>
</dbReference>
<comment type="caution">
    <text evidence="3">The sequence shown here is derived from an EMBL/GenBank/DDBJ whole genome shotgun (WGS) entry which is preliminary data.</text>
</comment>
<dbReference type="OrthoDB" id="23692at2"/>
<feature type="transmembrane region" description="Helical" evidence="1">
    <location>
        <begin position="160"/>
        <end position="182"/>
    </location>
</feature>
<feature type="transmembrane region" description="Helical" evidence="1">
    <location>
        <begin position="26"/>
        <end position="48"/>
    </location>
</feature>
<evidence type="ECO:0000256" key="1">
    <source>
        <dbReference type="SAM" id="Phobius"/>
    </source>
</evidence>
<dbReference type="InterPro" id="IPR029787">
    <property type="entry name" value="Nucleotide_cyclase"/>
</dbReference>
<feature type="transmembrane region" description="Helical" evidence="1">
    <location>
        <begin position="202"/>
        <end position="221"/>
    </location>
</feature>
<organism evidence="3 4">
    <name type="scientific">Pseudofrankia asymbiotica</name>
    <dbReference type="NCBI Taxonomy" id="1834516"/>
    <lineage>
        <taxon>Bacteria</taxon>
        <taxon>Bacillati</taxon>
        <taxon>Actinomycetota</taxon>
        <taxon>Actinomycetes</taxon>
        <taxon>Frankiales</taxon>
        <taxon>Frankiaceae</taxon>
        <taxon>Pseudofrankia</taxon>
    </lineage>
</organism>
<feature type="transmembrane region" description="Helical" evidence="1">
    <location>
        <begin position="302"/>
        <end position="320"/>
    </location>
</feature>
<feature type="domain" description="GGDEF" evidence="2">
    <location>
        <begin position="411"/>
        <end position="546"/>
    </location>
</feature>
<dbReference type="STRING" id="1834516.BL253_24460"/>
<dbReference type="PROSITE" id="PS50887">
    <property type="entry name" value="GGDEF"/>
    <property type="match status" value="1"/>
</dbReference>
<accession>A0A1V2I602</accession>
<dbReference type="SMART" id="SM00267">
    <property type="entry name" value="GGDEF"/>
    <property type="match status" value="1"/>
</dbReference>
<dbReference type="PANTHER" id="PTHR46663:SF2">
    <property type="entry name" value="GGDEF DOMAIN-CONTAINING PROTEIN"/>
    <property type="match status" value="1"/>
</dbReference>
<gene>
    <name evidence="3" type="ORF">BL253_24460</name>
</gene>
<feature type="transmembrane region" description="Helical" evidence="1">
    <location>
        <begin position="88"/>
        <end position="109"/>
    </location>
</feature>
<keyword evidence="1" id="KW-1133">Transmembrane helix</keyword>
<keyword evidence="1" id="KW-0472">Membrane</keyword>
<dbReference type="NCBIfam" id="TIGR00254">
    <property type="entry name" value="GGDEF"/>
    <property type="match status" value="1"/>
</dbReference>
<protein>
    <submittedName>
        <fullName evidence="3">GGDEF domain-containing protein</fullName>
    </submittedName>
</protein>
<dbReference type="AlphaFoldDB" id="A0A1V2I602"/>
<keyword evidence="1" id="KW-0812">Transmembrane</keyword>
<feature type="transmembrane region" description="Helical" evidence="1">
    <location>
        <begin position="228"/>
        <end position="251"/>
    </location>
</feature>
<dbReference type="SUPFAM" id="SSF55073">
    <property type="entry name" value="Nucleotide cyclase"/>
    <property type="match status" value="1"/>
</dbReference>
<feature type="transmembrane region" description="Helical" evidence="1">
    <location>
        <begin position="121"/>
        <end position="140"/>
    </location>
</feature>
<evidence type="ECO:0000313" key="3">
    <source>
        <dbReference type="EMBL" id="ONH26630.1"/>
    </source>
</evidence>
<proteinExistence type="predicted"/>
<keyword evidence="4" id="KW-1185">Reference proteome</keyword>
<dbReference type="CDD" id="cd01949">
    <property type="entry name" value="GGDEF"/>
    <property type="match status" value="1"/>
</dbReference>
<evidence type="ECO:0000259" key="2">
    <source>
        <dbReference type="PROSITE" id="PS50887"/>
    </source>
</evidence>
<dbReference type="PANTHER" id="PTHR46663">
    <property type="entry name" value="DIGUANYLATE CYCLASE DGCT-RELATED"/>
    <property type="match status" value="1"/>
</dbReference>
<dbReference type="Proteomes" id="UP000188929">
    <property type="component" value="Unassembled WGS sequence"/>
</dbReference>
<dbReference type="EMBL" id="MOMC01000050">
    <property type="protein sequence ID" value="ONH26630.1"/>
    <property type="molecule type" value="Genomic_DNA"/>
</dbReference>
<name>A0A1V2I602_9ACTN</name>
<dbReference type="Gene3D" id="3.30.70.270">
    <property type="match status" value="1"/>
</dbReference>
<evidence type="ECO:0000313" key="4">
    <source>
        <dbReference type="Proteomes" id="UP000188929"/>
    </source>
</evidence>
<feature type="transmembrane region" description="Helical" evidence="1">
    <location>
        <begin position="263"/>
        <end position="281"/>
    </location>
</feature>
<reference evidence="4" key="1">
    <citation type="submission" date="2016-10" db="EMBL/GenBank/DDBJ databases">
        <title>Frankia sp. NRRL B-16386 Genome sequencing.</title>
        <authorList>
            <person name="Ghodhbane-Gtari F."/>
            <person name="Swanson E."/>
            <person name="Gueddou A."/>
            <person name="Hezbri K."/>
            <person name="Ktari K."/>
            <person name="Nouioui I."/>
            <person name="Morris K."/>
            <person name="Simpson S."/>
            <person name="Abebe-Akele F."/>
            <person name="Thomas K."/>
            <person name="Gtari M."/>
            <person name="Tisa L.S."/>
        </authorList>
    </citation>
    <scope>NUCLEOTIDE SEQUENCE [LARGE SCALE GENOMIC DNA]</scope>
    <source>
        <strain evidence="4">NRRL B-16386</strain>
    </source>
</reference>
<feature type="transmembrane region" description="Helical" evidence="1">
    <location>
        <begin position="54"/>
        <end position="76"/>
    </location>
</feature>
<dbReference type="InterPro" id="IPR000160">
    <property type="entry name" value="GGDEF_dom"/>
</dbReference>
<dbReference type="RefSeq" id="WP_076819595.1">
    <property type="nucleotide sequence ID" value="NZ_MOMC01000050.1"/>
</dbReference>
<dbReference type="InterPro" id="IPR043128">
    <property type="entry name" value="Rev_trsase/Diguanyl_cyclase"/>
</dbReference>
<dbReference type="Pfam" id="PF00990">
    <property type="entry name" value="GGDEF"/>
    <property type="match status" value="1"/>
</dbReference>
<sequence>MSELGGVTDATGLPSRATGVGRVRRLVRYAIVASALLLGLDVAFAALLDLDSARAATLFVAAVAQLAAAVACFWSARRVHGTERRWRVLIAITATGVMMGTLSVAPAFLAGHMPHQGGMSAGYAAFLVLYGLALAGLLSLPTDPLEGNRASQGRWRPGAYRWYTITLLDCVLIVGSLVLAQWTMTLAARVRAPNTEAFELALIHQVAGLVLAAAVVLIACFRRPRAPATLALVGAGLVTYALTTNLLPYIAAVRGLYQPKWELIGFALAFLLIFLAALIPVPRPAQSDGPAPPGPRAMWAHAVLPYVVLAAAGLLIVLKLVDGARLDPFETYGMIALLVVALVRQMVTVAENTHLLAETREQKQQLHHQAFHDPLTGLANRALFTRRLQRALTAATDGGATRATDGHDGGMRMSVLFLDLDGFKRVNDTFGHAVGDELLQIVADRLRAETRAADTAARLGGDEFALVLDGGDPGDSLRVGERLAVAVQAPCLLAGRPYTPRASLGMVILDGAATRPATPDVLLHQADLAMYAAKRRQTGTLVVYHPALAFS</sequence>